<dbReference type="AlphaFoldDB" id="A0A1L6MV28"/>
<evidence type="ECO:0000256" key="1">
    <source>
        <dbReference type="SAM" id="MobiDB-lite"/>
    </source>
</evidence>
<evidence type="ECO:0000259" key="2">
    <source>
        <dbReference type="Pfam" id="PF13472"/>
    </source>
</evidence>
<dbReference type="Proteomes" id="UP000185544">
    <property type="component" value="Chromosome"/>
</dbReference>
<dbReference type="GO" id="GO:0016788">
    <property type="term" value="F:hydrolase activity, acting on ester bonds"/>
    <property type="evidence" value="ECO:0007669"/>
    <property type="project" value="UniProtKB-ARBA"/>
</dbReference>
<keyword evidence="4" id="KW-1185">Reference proteome</keyword>
<dbReference type="KEGG" id="pabo:BCY86_00775"/>
<sequence length="517" mass="56476">MSALNYFSTLSKKKNLALPKPFHIKAVRSGVVLFIALGIPYLVPPLKRWRIVPLPGDPIQNETSVQASEVSPLQLTVGELPLRASENKAEVTNALPNATRDVTQTQALAQETNQIDVVDPTGHSLTAFHQALARTLMGEKKAITRISHYGDSIITSDLVSGTLRRRFHEHFGDAGHGFILTANPWPWYFHNDVKHCSSDGWIAHRIVGPLIEDGMYGLGGTSFHTQGYATSSFGTAERGQFGRRVSHFDIYYLEQPGGGEFEVSIVGSANAPQVVSTQGSKKISRIYPMPVPSEEGTITLKTRGKGDVRIFGVVLEYDQAGVSYDALGANGARARLLGQINVQHWKEQFALRQPSLIVLQYGANESEDPAPGPNYERSLGNVLDNIKTAAPSVSVLVVSAMDRADRSPTGKLRTRPIIYKLVEAQRRVALQHGCAFWNTFEAMGGEGTMGRWLNSNPALASGDLTHPTPAGAQIIGDLLFRALVRSYHAYASIHPEAPMPPEILKPQNPRASKNERP</sequence>
<dbReference type="STRING" id="1882918.BCY86_00775"/>
<protein>
    <recommendedName>
        <fullName evidence="2">SGNH hydrolase-type esterase domain-containing protein</fullName>
    </recommendedName>
</protein>
<name>A0A1L6MV28_9BACT</name>
<proteinExistence type="predicted"/>
<dbReference type="Gene3D" id="2.60.120.1360">
    <property type="match status" value="1"/>
</dbReference>
<feature type="domain" description="SGNH hydrolase-type esterase" evidence="2">
    <location>
        <begin position="324"/>
        <end position="474"/>
    </location>
</feature>
<evidence type="ECO:0000313" key="4">
    <source>
        <dbReference type="Proteomes" id="UP000185544"/>
    </source>
</evidence>
<dbReference type="Pfam" id="PF13472">
    <property type="entry name" value="Lipase_GDSL_2"/>
    <property type="match status" value="1"/>
</dbReference>
<dbReference type="SUPFAM" id="SSF52266">
    <property type="entry name" value="SGNH hydrolase"/>
    <property type="match status" value="1"/>
</dbReference>
<gene>
    <name evidence="3" type="ORF">BCY86_00775</name>
</gene>
<dbReference type="Gene3D" id="3.40.50.1110">
    <property type="entry name" value="SGNH hydrolase"/>
    <property type="match status" value="1"/>
</dbReference>
<reference evidence="3 4" key="1">
    <citation type="submission" date="2016-08" db="EMBL/GenBank/DDBJ databases">
        <title>Identification and validation of antigenic proteins from Pajaroellobacter abortibovis using de-novo genome sequence assembly and reverse vaccinology.</title>
        <authorList>
            <person name="Welly B.T."/>
            <person name="Miller M.R."/>
            <person name="Stott J.L."/>
            <person name="Blanchard M.T."/>
            <person name="Islas-Trejo A.D."/>
            <person name="O'Rourke S.M."/>
            <person name="Young A.E."/>
            <person name="Medrano J.F."/>
            <person name="Van Eenennaam A.L."/>
        </authorList>
    </citation>
    <scope>NUCLEOTIDE SEQUENCE [LARGE SCALE GENOMIC DNA]</scope>
    <source>
        <strain evidence="3 4">BTF92-0548A/99-0131</strain>
    </source>
</reference>
<dbReference type="RefSeq" id="WP_075276010.1">
    <property type="nucleotide sequence ID" value="NZ_CP016908.1"/>
</dbReference>
<organism evidence="3 4">
    <name type="scientific">Pajaroellobacter abortibovis</name>
    <dbReference type="NCBI Taxonomy" id="1882918"/>
    <lineage>
        <taxon>Bacteria</taxon>
        <taxon>Pseudomonadati</taxon>
        <taxon>Myxococcota</taxon>
        <taxon>Polyangia</taxon>
        <taxon>Polyangiales</taxon>
        <taxon>Polyangiaceae</taxon>
    </lineage>
</organism>
<dbReference type="InterPro" id="IPR036514">
    <property type="entry name" value="SGNH_hydro_sf"/>
</dbReference>
<dbReference type="EMBL" id="CP016908">
    <property type="protein sequence ID" value="APR99374.1"/>
    <property type="molecule type" value="Genomic_DNA"/>
</dbReference>
<feature type="region of interest" description="Disordered" evidence="1">
    <location>
        <begin position="498"/>
        <end position="517"/>
    </location>
</feature>
<evidence type="ECO:0000313" key="3">
    <source>
        <dbReference type="EMBL" id="APR99374.1"/>
    </source>
</evidence>
<dbReference type="OrthoDB" id="7985403at2"/>
<dbReference type="InterPro" id="IPR013830">
    <property type="entry name" value="SGNH_hydro"/>
</dbReference>
<accession>A0A1L6MV28</accession>